<dbReference type="InterPro" id="IPR008457">
    <property type="entry name" value="Cu-R_CopD_dom"/>
</dbReference>
<keyword evidence="4" id="KW-1185">Reference proteome</keyword>
<evidence type="ECO:0000259" key="2">
    <source>
        <dbReference type="Pfam" id="PF05425"/>
    </source>
</evidence>
<feature type="transmembrane region" description="Helical" evidence="1">
    <location>
        <begin position="12"/>
        <end position="33"/>
    </location>
</feature>
<sequence length="154" mass="16494">MNLPWLPWPLLLLVHLLGAVLWVGGMAFAHFALRPAAAEVLEPPQRLPLLAATLGRFFRLVGVAVPLILLTGLALLGRVGLATAPPAWHAMLALGLVMAGIFAFIVTVPYPRLKRHVAAREWPAAGAAMAVIRRWVGVNLVLGTLTLVAAVWGR</sequence>
<protein>
    <submittedName>
        <fullName evidence="3">CopD family protein</fullName>
    </submittedName>
</protein>
<feature type="domain" description="Copper resistance protein D" evidence="2">
    <location>
        <begin position="52"/>
        <end position="152"/>
    </location>
</feature>
<evidence type="ECO:0000256" key="1">
    <source>
        <dbReference type="SAM" id="Phobius"/>
    </source>
</evidence>
<feature type="transmembrane region" description="Helical" evidence="1">
    <location>
        <begin position="54"/>
        <end position="76"/>
    </location>
</feature>
<keyword evidence="1" id="KW-1133">Transmembrane helix</keyword>
<name>A0ABU9CN09_9BURK</name>
<feature type="transmembrane region" description="Helical" evidence="1">
    <location>
        <begin position="88"/>
        <end position="110"/>
    </location>
</feature>
<dbReference type="RefSeq" id="WP_341411642.1">
    <property type="nucleotide sequence ID" value="NZ_JBBUTH010000008.1"/>
</dbReference>
<feature type="transmembrane region" description="Helical" evidence="1">
    <location>
        <begin position="131"/>
        <end position="152"/>
    </location>
</feature>
<reference evidence="3 4" key="1">
    <citation type="submission" date="2024-04" db="EMBL/GenBank/DDBJ databases">
        <title>Novel species of the genus Ideonella isolated from streams.</title>
        <authorList>
            <person name="Lu H."/>
        </authorList>
    </citation>
    <scope>NUCLEOTIDE SEQUENCE [LARGE SCALE GENOMIC DNA]</scope>
    <source>
        <strain evidence="3 4">DXS22W</strain>
    </source>
</reference>
<evidence type="ECO:0000313" key="3">
    <source>
        <dbReference type="EMBL" id="MEK8051947.1"/>
    </source>
</evidence>
<gene>
    <name evidence="3" type="ORF">AACH10_16970</name>
</gene>
<dbReference type="EMBL" id="JBBUTH010000008">
    <property type="protein sequence ID" value="MEK8051947.1"/>
    <property type="molecule type" value="Genomic_DNA"/>
</dbReference>
<keyword evidence="1" id="KW-0812">Transmembrane</keyword>
<evidence type="ECO:0000313" key="4">
    <source>
        <dbReference type="Proteomes" id="UP001365405"/>
    </source>
</evidence>
<organism evidence="3 4">
    <name type="scientific">Pseudaquabacterium inlustre</name>
    <dbReference type="NCBI Taxonomy" id="2984192"/>
    <lineage>
        <taxon>Bacteria</taxon>
        <taxon>Pseudomonadati</taxon>
        <taxon>Pseudomonadota</taxon>
        <taxon>Betaproteobacteria</taxon>
        <taxon>Burkholderiales</taxon>
        <taxon>Sphaerotilaceae</taxon>
        <taxon>Pseudaquabacterium</taxon>
    </lineage>
</organism>
<accession>A0ABU9CN09</accession>
<proteinExistence type="predicted"/>
<dbReference type="Pfam" id="PF05425">
    <property type="entry name" value="CopD"/>
    <property type="match status" value="1"/>
</dbReference>
<keyword evidence="1" id="KW-0472">Membrane</keyword>
<comment type="caution">
    <text evidence="3">The sequence shown here is derived from an EMBL/GenBank/DDBJ whole genome shotgun (WGS) entry which is preliminary data.</text>
</comment>
<dbReference type="Proteomes" id="UP001365405">
    <property type="component" value="Unassembled WGS sequence"/>
</dbReference>